<accession>A0AAV4R7Y1</accession>
<proteinExistence type="predicted"/>
<comment type="caution">
    <text evidence="1">The sequence shown here is derived from an EMBL/GenBank/DDBJ whole genome shotgun (WGS) entry which is preliminary data.</text>
</comment>
<evidence type="ECO:0000313" key="2">
    <source>
        <dbReference type="Proteomes" id="UP001054945"/>
    </source>
</evidence>
<dbReference type="AlphaFoldDB" id="A0AAV4R7Y1"/>
<protein>
    <submittedName>
        <fullName evidence="1">Uncharacterized protein</fullName>
    </submittedName>
</protein>
<name>A0AAV4R7Y1_CAEEX</name>
<dbReference type="EMBL" id="BPLR01007377">
    <property type="protein sequence ID" value="GIY16436.1"/>
    <property type="molecule type" value="Genomic_DNA"/>
</dbReference>
<organism evidence="1 2">
    <name type="scientific">Caerostris extrusa</name>
    <name type="common">Bark spider</name>
    <name type="synonym">Caerostris bankana</name>
    <dbReference type="NCBI Taxonomy" id="172846"/>
    <lineage>
        <taxon>Eukaryota</taxon>
        <taxon>Metazoa</taxon>
        <taxon>Ecdysozoa</taxon>
        <taxon>Arthropoda</taxon>
        <taxon>Chelicerata</taxon>
        <taxon>Arachnida</taxon>
        <taxon>Araneae</taxon>
        <taxon>Araneomorphae</taxon>
        <taxon>Entelegynae</taxon>
        <taxon>Araneoidea</taxon>
        <taxon>Araneidae</taxon>
        <taxon>Caerostris</taxon>
    </lineage>
</organism>
<reference evidence="1 2" key="1">
    <citation type="submission" date="2021-06" db="EMBL/GenBank/DDBJ databases">
        <title>Caerostris extrusa draft genome.</title>
        <authorList>
            <person name="Kono N."/>
            <person name="Arakawa K."/>
        </authorList>
    </citation>
    <scope>NUCLEOTIDE SEQUENCE [LARGE SCALE GENOMIC DNA]</scope>
</reference>
<sequence>MSSPPHLYSSSSLSGEKVIIDEINRLSHVPRDNHHRFWLRVGLGEIFFSSPSLSASEIYPRPIWNFWNIVLCCSFEKNSYMP</sequence>
<evidence type="ECO:0000313" key="1">
    <source>
        <dbReference type="EMBL" id="GIY16436.1"/>
    </source>
</evidence>
<gene>
    <name evidence="1" type="ORF">CEXT_269151</name>
</gene>
<dbReference type="Proteomes" id="UP001054945">
    <property type="component" value="Unassembled WGS sequence"/>
</dbReference>
<keyword evidence="2" id="KW-1185">Reference proteome</keyword>